<protein>
    <recommendedName>
        <fullName evidence="2">ASX DEUBAD domain-containing protein</fullName>
    </recommendedName>
</protein>
<dbReference type="EMBL" id="LT554591">
    <property type="protein sequence ID" value="SAM06380.1"/>
    <property type="molecule type" value="Genomic_DNA"/>
</dbReference>
<dbReference type="OrthoDB" id="2289918at2759"/>
<gene>
    <name evidence="3" type="primary">ABSGL_12269.1 scaffold 12745</name>
</gene>
<dbReference type="STRING" id="4829.A0A168RA94"/>
<evidence type="ECO:0000313" key="3">
    <source>
        <dbReference type="EMBL" id="SAM06380.1"/>
    </source>
</evidence>
<dbReference type="InterPro" id="IPR028020">
    <property type="entry name" value="ASX_DEUBAD_dom"/>
</dbReference>
<dbReference type="InParanoid" id="A0A168RA94"/>
<evidence type="ECO:0000256" key="1">
    <source>
        <dbReference type="SAM" id="MobiDB-lite"/>
    </source>
</evidence>
<evidence type="ECO:0000313" key="4">
    <source>
        <dbReference type="Proteomes" id="UP000078561"/>
    </source>
</evidence>
<feature type="compositionally biased region" description="Low complexity" evidence="1">
    <location>
        <begin position="146"/>
        <end position="166"/>
    </location>
</feature>
<dbReference type="AlphaFoldDB" id="A0A168RA94"/>
<feature type="compositionally biased region" description="Basic residues" evidence="1">
    <location>
        <begin position="341"/>
        <end position="350"/>
    </location>
</feature>
<proteinExistence type="predicted"/>
<accession>A0A168RA94</accession>
<evidence type="ECO:0000259" key="2">
    <source>
        <dbReference type="Pfam" id="PF13919"/>
    </source>
</evidence>
<feature type="compositionally biased region" description="Basic and acidic residues" evidence="1">
    <location>
        <begin position="202"/>
        <end position="216"/>
    </location>
</feature>
<feature type="region of interest" description="Disordered" evidence="1">
    <location>
        <begin position="125"/>
        <end position="350"/>
    </location>
</feature>
<feature type="domain" description="ASX DEUBAD" evidence="2">
    <location>
        <begin position="5"/>
        <end position="118"/>
    </location>
</feature>
<feature type="compositionally biased region" description="Pro residues" evidence="1">
    <location>
        <begin position="292"/>
        <end position="310"/>
    </location>
</feature>
<sequence>MSTRKSLRTKAAKAPLDLDSPKSFLATHPDLSNLLREKVPQLSAGSLEELKTLLPPCDQGENDLMTALDSNRYFWTALNDWQALLQSGHLQPSRMTLTDKDLAQIPYKDDNFELFWGERLQAEQRRLEDEESQTTGAKGKGKTAARSKASAKTSAKAPPKASTKASAKAKAKIPPRKGRPPKAAKAAEEVHQQEPKNQGTTEEDHDHHCQELEKQQMDSQEQQEQQLQQQQHHHRQQSVLSVKDQNQRNHTKASFCTTEPPTEHAESPSLADIQMDAIGATTDSAPILPHSPSAPSPPAPVVPPTNPLPVHPDEQDTLQPRKRSTSQDDEYTAEQELGPSKRTRNFKKAL</sequence>
<feature type="compositionally biased region" description="Low complexity" evidence="1">
    <location>
        <begin position="217"/>
        <end position="230"/>
    </location>
</feature>
<feature type="compositionally biased region" description="Basic residues" evidence="1">
    <location>
        <begin position="167"/>
        <end position="182"/>
    </location>
</feature>
<keyword evidence="4" id="KW-1185">Reference proteome</keyword>
<feature type="compositionally biased region" description="Basic and acidic residues" evidence="1">
    <location>
        <begin position="185"/>
        <end position="194"/>
    </location>
</feature>
<dbReference type="Proteomes" id="UP000078561">
    <property type="component" value="Unassembled WGS sequence"/>
</dbReference>
<name>A0A168RA94_ABSGL</name>
<dbReference type="Pfam" id="PF13919">
    <property type="entry name" value="ASXH"/>
    <property type="match status" value="1"/>
</dbReference>
<reference evidence="3" key="1">
    <citation type="submission" date="2016-04" db="EMBL/GenBank/DDBJ databases">
        <authorList>
            <person name="Evans L.H."/>
            <person name="Alamgir A."/>
            <person name="Owens N."/>
            <person name="Weber N.D."/>
            <person name="Virtaneva K."/>
            <person name="Barbian K."/>
            <person name="Babar A."/>
            <person name="Rosenke K."/>
        </authorList>
    </citation>
    <scope>NUCLEOTIDE SEQUENCE [LARGE SCALE GENOMIC DNA]</scope>
    <source>
        <strain evidence="3">CBS 101.48</strain>
    </source>
</reference>
<organism evidence="3">
    <name type="scientific">Absidia glauca</name>
    <name type="common">Pin mould</name>
    <dbReference type="NCBI Taxonomy" id="4829"/>
    <lineage>
        <taxon>Eukaryota</taxon>
        <taxon>Fungi</taxon>
        <taxon>Fungi incertae sedis</taxon>
        <taxon>Mucoromycota</taxon>
        <taxon>Mucoromycotina</taxon>
        <taxon>Mucoromycetes</taxon>
        <taxon>Mucorales</taxon>
        <taxon>Cunninghamellaceae</taxon>
        <taxon>Absidia</taxon>
    </lineage>
</organism>